<dbReference type="InterPro" id="IPR023214">
    <property type="entry name" value="HAD_sf"/>
</dbReference>
<proteinExistence type="predicted"/>
<dbReference type="NCBIfam" id="TIGR01460">
    <property type="entry name" value="HAD-SF-IIA"/>
    <property type="match status" value="1"/>
</dbReference>
<dbReference type="RefSeq" id="WP_192037969.1">
    <property type="nucleotide sequence ID" value="NZ_JACYWE010000001.1"/>
</dbReference>
<keyword evidence="1" id="KW-0378">Hydrolase</keyword>
<evidence type="ECO:0000313" key="1">
    <source>
        <dbReference type="EMBL" id="MBD8505548.1"/>
    </source>
</evidence>
<dbReference type="Proteomes" id="UP000642993">
    <property type="component" value="Unassembled WGS sequence"/>
</dbReference>
<dbReference type="EMBL" id="JACYWE010000001">
    <property type="protein sequence ID" value="MBD8505548.1"/>
    <property type="molecule type" value="Genomic_DNA"/>
</dbReference>
<evidence type="ECO:0000313" key="2">
    <source>
        <dbReference type="Proteomes" id="UP000642993"/>
    </source>
</evidence>
<dbReference type="AlphaFoldDB" id="A0A927PKC1"/>
<dbReference type="SUPFAM" id="SSF56784">
    <property type="entry name" value="HAD-like"/>
    <property type="match status" value="1"/>
</dbReference>
<keyword evidence="2" id="KW-1185">Reference proteome</keyword>
<name>A0A927PKC1_9ACTN</name>
<dbReference type="GO" id="GO:0016791">
    <property type="term" value="F:phosphatase activity"/>
    <property type="evidence" value="ECO:0007669"/>
    <property type="project" value="TreeGrafter"/>
</dbReference>
<gene>
    <name evidence="1" type="ORF">HT102_03460</name>
</gene>
<dbReference type="PROSITE" id="PS01228">
    <property type="entry name" value="COF_1"/>
    <property type="match status" value="1"/>
</dbReference>
<dbReference type="PANTHER" id="PTHR19288:SF95">
    <property type="entry name" value="D-GLYCEROL 3-PHOSPHATE PHOSPHATASE"/>
    <property type="match status" value="1"/>
</dbReference>
<dbReference type="Pfam" id="PF13242">
    <property type="entry name" value="Hydrolase_like"/>
    <property type="match status" value="1"/>
</dbReference>
<dbReference type="InterPro" id="IPR036412">
    <property type="entry name" value="HAD-like_sf"/>
</dbReference>
<dbReference type="InterPro" id="IPR006357">
    <property type="entry name" value="HAD-SF_hydro_IIA"/>
</dbReference>
<dbReference type="GO" id="GO:0005737">
    <property type="term" value="C:cytoplasm"/>
    <property type="evidence" value="ECO:0007669"/>
    <property type="project" value="TreeGrafter"/>
</dbReference>
<accession>A0A927PKC1</accession>
<dbReference type="Pfam" id="PF13344">
    <property type="entry name" value="Hydrolase_6"/>
    <property type="match status" value="1"/>
</dbReference>
<reference evidence="1" key="1">
    <citation type="submission" date="2020-09" db="EMBL/GenBank/DDBJ databases">
        <title>Hoyosella lacisalsi sp. nov., a halotolerant actinobacterium isolated from soil of Lake Gudzhirganskoe.</title>
        <authorList>
            <person name="Yang Q."/>
            <person name="Guo P.Y."/>
            <person name="Liu S.W."/>
            <person name="Li F.N."/>
            <person name="Sun C.H."/>
        </authorList>
    </citation>
    <scope>NUCLEOTIDE SEQUENCE</scope>
    <source>
        <strain evidence="1">G463</strain>
    </source>
</reference>
<organism evidence="1 2">
    <name type="scientific">Lolliginicoccus lacisalsi</name>
    <dbReference type="NCBI Taxonomy" id="2742202"/>
    <lineage>
        <taxon>Bacteria</taxon>
        <taxon>Bacillati</taxon>
        <taxon>Actinomycetota</taxon>
        <taxon>Actinomycetes</taxon>
        <taxon>Mycobacteriales</taxon>
        <taxon>Hoyosellaceae</taxon>
        <taxon>Lolliginicoccus</taxon>
    </lineage>
</organism>
<protein>
    <submittedName>
        <fullName evidence="1">HAD-IIA family hydrolase</fullName>
    </submittedName>
</protein>
<sequence>MPDSLGSDHDVLLLDLDGTLYTGATAVPHAAESLRSLADEVGGNRSPRLLYVTNNASRAPTDVAAHLVGFGFTVDAGDVVTSAQAAARLIASRLPAGSRVLVVGTEALAEHVAQAGLVPVRDASAQPAAVVQGHSPHTDWHILAEAALAIRGGALWVAANRDTTLPSDRGLLPGNGAMVAALEAATSASPLVAGKPEKAIFHDALARGSFRCPLVVGDRLDTDIAGAQALGLPSLYVGTGVSQPLDVLAAPPGSRPDHLGAALRALLEPASTTRAGAAAPIAASSADGATLIITASAARIDPIVALRAIAPTAWEFLDRVGGPVTVRPEGPAAESVVRQWTARARSSACGRISASVSGDE</sequence>
<dbReference type="Gene3D" id="3.40.50.1000">
    <property type="entry name" value="HAD superfamily/HAD-like"/>
    <property type="match status" value="2"/>
</dbReference>
<dbReference type="PANTHER" id="PTHR19288">
    <property type="entry name" value="4-NITROPHENYLPHOSPHATASE-RELATED"/>
    <property type="match status" value="1"/>
</dbReference>
<comment type="caution">
    <text evidence="1">The sequence shown here is derived from an EMBL/GenBank/DDBJ whole genome shotgun (WGS) entry which is preliminary data.</text>
</comment>